<keyword evidence="2 4" id="KW-0560">Oxidoreductase</keyword>
<dbReference type="CDD" id="cd05299">
    <property type="entry name" value="CtBP_dh"/>
    <property type="match status" value="1"/>
</dbReference>
<organism evidence="7 8">
    <name type="scientific">Propionispora vibrioides</name>
    <dbReference type="NCBI Taxonomy" id="112903"/>
    <lineage>
        <taxon>Bacteria</taxon>
        <taxon>Bacillati</taxon>
        <taxon>Bacillota</taxon>
        <taxon>Negativicutes</taxon>
        <taxon>Selenomonadales</taxon>
        <taxon>Sporomusaceae</taxon>
        <taxon>Propionispora</taxon>
    </lineage>
</organism>
<reference evidence="7 8" key="1">
    <citation type="submission" date="2016-10" db="EMBL/GenBank/DDBJ databases">
        <authorList>
            <person name="de Groot N.N."/>
        </authorList>
    </citation>
    <scope>NUCLEOTIDE SEQUENCE [LARGE SCALE GENOMIC DNA]</scope>
    <source>
        <strain evidence="7 8">DSM 13305</strain>
    </source>
</reference>
<keyword evidence="3" id="KW-0520">NAD</keyword>
<evidence type="ECO:0000259" key="6">
    <source>
        <dbReference type="Pfam" id="PF02826"/>
    </source>
</evidence>
<evidence type="ECO:0000256" key="4">
    <source>
        <dbReference type="RuleBase" id="RU003719"/>
    </source>
</evidence>
<dbReference type="InterPro" id="IPR043322">
    <property type="entry name" value="CtBP"/>
</dbReference>
<dbReference type="Proteomes" id="UP000198847">
    <property type="component" value="Unassembled WGS sequence"/>
</dbReference>
<dbReference type="OrthoDB" id="9805416at2"/>
<proteinExistence type="inferred from homology"/>
<feature type="domain" description="D-isomer specific 2-hydroxyacid dehydrogenase NAD-binding" evidence="6">
    <location>
        <begin position="115"/>
        <end position="291"/>
    </location>
</feature>
<dbReference type="InterPro" id="IPR050418">
    <property type="entry name" value="D-iso_2-hydroxyacid_DH_PdxB"/>
</dbReference>
<comment type="similarity">
    <text evidence="1 4">Belongs to the D-isomer specific 2-hydroxyacid dehydrogenase family.</text>
</comment>
<sequence length="324" mass="35430">MSSNPLIWIIDEEWPDYEIEKEILNKAYANCTIKYSTYDIAADLTEFGDQVDAVICQVYAYITAAMLEKMPKCKAIAVYGGGFDRVDIQAAKARGIKVTNVSNYCAEDLADYVLAAIYHFNKRLTTYADSMAQGLWGAQAVAKPVRRIKGSQLLIVGFGRIGRVVAARAKAVHMEVLAHDAYVSRETMAACGVEKVELAAGLAQADFVSVNAIYIPETEGLLAYREFKLMKPTAYLINTARGRILVEDDLIKAVQDGSIAGAAVDVIANEPPKGDEAILHCDKILVTPHISYISIDSYTELKTRVVGNIITMLKGEIPADLVNP</sequence>
<evidence type="ECO:0000313" key="8">
    <source>
        <dbReference type="Proteomes" id="UP000198847"/>
    </source>
</evidence>
<dbReference type="GO" id="GO:0051287">
    <property type="term" value="F:NAD binding"/>
    <property type="evidence" value="ECO:0007669"/>
    <property type="project" value="InterPro"/>
</dbReference>
<evidence type="ECO:0000313" key="7">
    <source>
        <dbReference type="EMBL" id="SEP38739.1"/>
    </source>
</evidence>
<dbReference type="Gene3D" id="3.40.50.720">
    <property type="entry name" value="NAD(P)-binding Rossmann-like Domain"/>
    <property type="match status" value="2"/>
</dbReference>
<dbReference type="Pfam" id="PF00389">
    <property type="entry name" value="2-Hacid_dh"/>
    <property type="match status" value="1"/>
</dbReference>
<dbReference type="AlphaFoldDB" id="A0A1H8XFV5"/>
<accession>A0A1H8XFV5</accession>
<keyword evidence="8" id="KW-1185">Reference proteome</keyword>
<protein>
    <submittedName>
        <fullName evidence="7">D-3-phosphoglycerate dehydrogenase</fullName>
    </submittedName>
</protein>
<evidence type="ECO:0000256" key="3">
    <source>
        <dbReference type="ARBA" id="ARBA00023027"/>
    </source>
</evidence>
<dbReference type="InterPro" id="IPR006140">
    <property type="entry name" value="D-isomer_DH_NAD-bd"/>
</dbReference>
<dbReference type="GO" id="GO:0003714">
    <property type="term" value="F:transcription corepressor activity"/>
    <property type="evidence" value="ECO:0007669"/>
    <property type="project" value="InterPro"/>
</dbReference>
<dbReference type="SUPFAM" id="SSF51735">
    <property type="entry name" value="NAD(P)-binding Rossmann-fold domains"/>
    <property type="match status" value="1"/>
</dbReference>
<dbReference type="SUPFAM" id="SSF52283">
    <property type="entry name" value="Formate/glycerate dehydrogenase catalytic domain-like"/>
    <property type="match status" value="1"/>
</dbReference>
<dbReference type="PANTHER" id="PTHR43761">
    <property type="entry name" value="D-ISOMER SPECIFIC 2-HYDROXYACID DEHYDROGENASE FAMILY PROTEIN (AFU_ORTHOLOGUE AFUA_1G13630)"/>
    <property type="match status" value="1"/>
</dbReference>
<dbReference type="STRING" id="112903.SAMN04490178_12345"/>
<evidence type="ECO:0000256" key="2">
    <source>
        <dbReference type="ARBA" id="ARBA00023002"/>
    </source>
</evidence>
<dbReference type="Pfam" id="PF02826">
    <property type="entry name" value="2-Hacid_dh_C"/>
    <property type="match status" value="1"/>
</dbReference>
<evidence type="ECO:0000256" key="1">
    <source>
        <dbReference type="ARBA" id="ARBA00005854"/>
    </source>
</evidence>
<dbReference type="RefSeq" id="WP_091749879.1">
    <property type="nucleotide sequence ID" value="NZ_FODY01000023.1"/>
</dbReference>
<dbReference type="GO" id="GO:0016616">
    <property type="term" value="F:oxidoreductase activity, acting on the CH-OH group of donors, NAD or NADP as acceptor"/>
    <property type="evidence" value="ECO:0007669"/>
    <property type="project" value="InterPro"/>
</dbReference>
<dbReference type="InterPro" id="IPR036291">
    <property type="entry name" value="NAD(P)-bd_dom_sf"/>
</dbReference>
<dbReference type="InterPro" id="IPR006139">
    <property type="entry name" value="D-isomer_2_OHA_DH_cat_dom"/>
</dbReference>
<dbReference type="PROSITE" id="PS00671">
    <property type="entry name" value="D_2_HYDROXYACID_DH_3"/>
    <property type="match status" value="1"/>
</dbReference>
<dbReference type="PANTHER" id="PTHR43761:SF1">
    <property type="entry name" value="D-ISOMER SPECIFIC 2-HYDROXYACID DEHYDROGENASE CATALYTIC DOMAIN-CONTAINING PROTEIN-RELATED"/>
    <property type="match status" value="1"/>
</dbReference>
<feature type="domain" description="D-isomer specific 2-hydroxyacid dehydrogenase catalytic" evidence="5">
    <location>
        <begin position="21"/>
        <end position="323"/>
    </location>
</feature>
<evidence type="ECO:0000259" key="5">
    <source>
        <dbReference type="Pfam" id="PF00389"/>
    </source>
</evidence>
<gene>
    <name evidence="7" type="ORF">SAMN04490178_12345</name>
</gene>
<dbReference type="EMBL" id="FODY01000023">
    <property type="protein sequence ID" value="SEP38739.1"/>
    <property type="molecule type" value="Genomic_DNA"/>
</dbReference>
<name>A0A1H8XFV5_9FIRM</name>
<dbReference type="InterPro" id="IPR029753">
    <property type="entry name" value="D-isomer_DH_CS"/>
</dbReference>